<dbReference type="OrthoDB" id="5594999at2759"/>
<comment type="subunit">
    <text evidence="10">Interacts with FTSJ1; the interaction is direct, and required for 2'-O-methylation of position 34 in substrate tRNAs. Interacts with IRS4. Interacts with STK11/LKB1.</text>
</comment>
<evidence type="ECO:0000256" key="5">
    <source>
        <dbReference type="ARBA" id="ARBA00022737"/>
    </source>
</evidence>
<evidence type="ECO:0000256" key="7">
    <source>
        <dbReference type="ARBA" id="ARBA00040154"/>
    </source>
</evidence>
<sequence>MKRVQNLLGHYLIHGFRVRPEPNGDLDLEAMVAVFGSKGLRIGNMALALGHNSVVLYDPVVGCILQDVPCTDRCTLSSACLIGDTWKELTIVAGAVSNQLLGLLATASEDRSVRIWKVGDLRVPGGRVQNIGHCFGHSARVWQVKLLENYLISAGEDCVCLVWSHEGEILQAFRGHQGRGIRAIAAHERQAWVITGGDDSGIRLWHLLGRGHPGSGVSALCFKSRSRPGALKAVTLAGSWRVLAVTDTGALYLYDLEVKCWEQLLEDKCFQSYCLLEAAPGPEGFGLCAMANGEGHVKVVPINTPTAAVDLTLFHGKVHSLSWALRGYEELLLLASGPGGVVACLEISAAPSGKAIFVKERCRYLLPPSKQRWHTCSAFLPPGDFLVCGDRRGSVLLFPSRPDLLKDLGVGGKVGAGTGALGTGSGSGGSENALAEWGPVSTLPSLHGKQGVTSVTCHGGYVYTTGRDGAYYQLLVRGGQLQPVLRQKSCRGMNWVAGLRMVADGSMVILGFHANEFVVWSPRSHEKLHIINCGGGHRSWAFSDTEAAMAFAYLKDGDVMLYRALGGCTRPHVILRESLHGREITCVKRVGTITLGPEFGVPSFMQPDHLEPTSEGPGLIDIVITCSEDTTVCILALPTATGSAHALTAVCNHISSVRAVAVWGTGTPGGPQDPRPGLTAHVVSAGGRAEMHCFTIMVTPDSSTPSRLACHDSGQQLQLLAETFHHKRCVLKVHSFTHEATNQRRRLFLCSTATDGSLAFWDLTTVLDHGSPALEPPADPGLPYRLGSPCLTLQAHSCGVNSLHTLPTREGHLVASGSEDGSLHVFVLTVEVPELEEAVGGAELVPQLQVLEEYSLPCAHAAHVTGLKILSPSLMVSASIDQRLTFWRLGHGEPTFMNSTVYHVADVADMDCWPVSPEFGHRCALGGQGLEVYNWYD</sequence>
<dbReference type="Pfam" id="PF00400">
    <property type="entry name" value="WD40"/>
    <property type="match status" value="2"/>
</dbReference>
<dbReference type="InterPro" id="IPR036322">
    <property type="entry name" value="WD40_repeat_dom_sf"/>
</dbReference>
<comment type="function">
    <text evidence="9">Together with methyltransferase FTSJ1, methylates the 2'-O-ribose of nucleotides at position 34 of the tRNA anticodon loop of substrate tRNAs. Required for the correct positioning of the substrate tRNA for methylation. Required to suppress amino acid starvation-induced autophagy. Enhances the STK11/LKB1-induced cell growth suppression activity.</text>
</comment>
<evidence type="ECO:0000256" key="2">
    <source>
        <dbReference type="ARBA" id="ARBA00022490"/>
    </source>
</evidence>
<dbReference type="PANTHER" id="PTHR14344">
    <property type="entry name" value="WD REPEAT PROTEIN"/>
    <property type="match status" value="1"/>
</dbReference>
<organism evidence="12 13">
    <name type="scientific">Balaenoptera physalus</name>
    <name type="common">Fin whale</name>
    <name type="synonym">Balaena physalus</name>
    <dbReference type="NCBI Taxonomy" id="9770"/>
    <lineage>
        <taxon>Eukaryota</taxon>
        <taxon>Metazoa</taxon>
        <taxon>Chordata</taxon>
        <taxon>Craniata</taxon>
        <taxon>Vertebrata</taxon>
        <taxon>Euteleostomi</taxon>
        <taxon>Mammalia</taxon>
        <taxon>Eutheria</taxon>
        <taxon>Laurasiatheria</taxon>
        <taxon>Artiodactyla</taxon>
        <taxon>Whippomorpha</taxon>
        <taxon>Cetacea</taxon>
        <taxon>Mysticeti</taxon>
        <taxon>Balaenopteridae</taxon>
        <taxon>Balaenoptera</taxon>
    </lineage>
</organism>
<dbReference type="SUPFAM" id="SSF50978">
    <property type="entry name" value="WD40 repeat-like"/>
    <property type="match status" value="2"/>
</dbReference>
<feature type="repeat" description="WD" evidence="11">
    <location>
        <begin position="103"/>
        <end position="118"/>
    </location>
</feature>
<dbReference type="InterPro" id="IPR051973">
    <property type="entry name" value="tRNA_Anticodon_Mtase-Reg"/>
</dbReference>
<evidence type="ECO:0000256" key="9">
    <source>
        <dbReference type="ARBA" id="ARBA00045751"/>
    </source>
</evidence>
<reference evidence="12 13" key="1">
    <citation type="journal article" date="2019" name="PLoS ONE">
        <title>Genomic analyses reveal an absence of contemporary introgressive admixture between fin whales and blue whales, despite known hybrids.</title>
        <authorList>
            <person name="Westbury M.V."/>
            <person name="Petersen B."/>
            <person name="Lorenzen E.D."/>
        </authorList>
    </citation>
    <scope>NUCLEOTIDE SEQUENCE [LARGE SCALE GENOMIC DNA]</scope>
    <source>
        <strain evidence="12">FinWhale-01</strain>
    </source>
</reference>
<name>A0A643C9S0_BALPH</name>
<dbReference type="PROSITE" id="PS50082">
    <property type="entry name" value="WD_REPEATS_2"/>
    <property type="match status" value="1"/>
</dbReference>
<keyword evidence="4" id="KW-0819">tRNA processing</keyword>
<evidence type="ECO:0000256" key="1">
    <source>
        <dbReference type="ARBA" id="ARBA00004496"/>
    </source>
</evidence>
<evidence type="ECO:0000256" key="11">
    <source>
        <dbReference type="PROSITE-ProRule" id="PRU00221"/>
    </source>
</evidence>
<dbReference type="GO" id="GO:0030488">
    <property type="term" value="P:tRNA methylation"/>
    <property type="evidence" value="ECO:0007669"/>
    <property type="project" value="TreeGrafter"/>
</dbReference>
<dbReference type="FunFam" id="2.130.10.10:FF:000759">
    <property type="entry name" value="WD repeat-containing protein 6"/>
    <property type="match status" value="1"/>
</dbReference>
<dbReference type="Gene3D" id="2.130.10.10">
    <property type="entry name" value="YVTN repeat-like/Quinoprotein amine dehydrogenase"/>
    <property type="match status" value="3"/>
</dbReference>
<dbReference type="GO" id="GO:0005737">
    <property type="term" value="C:cytoplasm"/>
    <property type="evidence" value="ECO:0007669"/>
    <property type="project" value="UniProtKB-SubCell"/>
</dbReference>
<dbReference type="FunFam" id="2.130.10.10:FF:000806">
    <property type="entry name" value="WD repeat-containing protein 6"/>
    <property type="match status" value="1"/>
</dbReference>
<comment type="caution">
    <text evidence="12">The sequence shown here is derived from an EMBL/GenBank/DDBJ whole genome shotgun (WGS) entry which is preliminary data.</text>
</comment>
<gene>
    <name evidence="12" type="ORF">E2I00_000549</name>
</gene>
<dbReference type="PANTHER" id="PTHR14344:SF3">
    <property type="entry name" value="WD REPEAT-CONTAINING PROTEIN 6"/>
    <property type="match status" value="1"/>
</dbReference>
<evidence type="ECO:0000313" key="13">
    <source>
        <dbReference type="Proteomes" id="UP000437017"/>
    </source>
</evidence>
<proteinExistence type="inferred from homology"/>
<keyword evidence="3 11" id="KW-0853">WD repeat</keyword>
<comment type="similarity">
    <text evidence="6">Belongs to the WD repeat WDR6 family.</text>
</comment>
<evidence type="ECO:0000313" key="12">
    <source>
        <dbReference type="EMBL" id="KAB0396969.1"/>
    </source>
</evidence>
<dbReference type="InterPro" id="IPR015943">
    <property type="entry name" value="WD40/YVTN_repeat-like_dom_sf"/>
</dbReference>
<evidence type="ECO:0000256" key="6">
    <source>
        <dbReference type="ARBA" id="ARBA00038255"/>
    </source>
</evidence>
<keyword evidence="5" id="KW-0677">Repeat</keyword>
<evidence type="ECO:0000256" key="4">
    <source>
        <dbReference type="ARBA" id="ARBA00022694"/>
    </source>
</evidence>
<keyword evidence="13" id="KW-1185">Reference proteome</keyword>
<evidence type="ECO:0000256" key="10">
    <source>
        <dbReference type="ARBA" id="ARBA00047056"/>
    </source>
</evidence>
<dbReference type="EMBL" id="SGJD01002058">
    <property type="protein sequence ID" value="KAB0396969.1"/>
    <property type="molecule type" value="Genomic_DNA"/>
</dbReference>
<keyword evidence="2" id="KW-0963">Cytoplasm</keyword>
<evidence type="ECO:0000256" key="8">
    <source>
        <dbReference type="ARBA" id="ARBA00041816"/>
    </source>
</evidence>
<dbReference type="AlphaFoldDB" id="A0A643C9S0"/>
<protein>
    <recommendedName>
        <fullName evidence="7">tRNA (34-2'-O)-methyltransferase regulator WDR6</fullName>
    </recommendedName>
    <alternativeName>
        <fullName evidence="8">WD repeat-containing protein 6</fullName>
    </alternativeName>
</protein>
<dbReference type="Proteomes" id="UP000437017">
    <property type="component" value="Unassembled WGS sequence"/>
</dbReference>
<dbReference type="InterPro" id="IPR001680">
    <property type="entry name" value="WD40_rpt"/>
</dbReference>
<accession>A0A643C9S0</accession>
<evidence type="ECO:0000256" key="3">
    <source>
        <dbReference type="ARBA" id="ARBA00022574"/>
    </source>
</evidence>
<comment type="subcellular location">
    <subcellularLocation>
        <location evidence="1">Cytoplasm</location>
    </subcellularLocation>
</comment>
<dbReference type="SMART" id="SM00320">
    <property type="entry name" value="WD40"/>
    <property type="match status" value="7"/>
</dbReference>